<gene>
    <name evidence="1" type="ORF">ONE63_007007</name>
</gene>
<proteinExistence type="predicted"/>
<name>A0AAV7XU52_9NEOP</name>
<dbReference type="AlphaFoldDB" id="A0AAV7XU52"/>
<dbReference type="Proteomes" id="UP001075354">
    <property type="component" value="Chromosome 4"/>
</dbReference>
<organism evidence="1 2">
    <name type="scientific">Megalurothrips usitatus</name>
    <name type="common">bean blossom thrips</name>
    <dbReference type="NCBI Taxonomy" id="439358"/>
    <lineage>
        <taxon>Eukaryota</taxon>
        <taxon>Metazoa</taxon>
        <taxon>Ecdysozoa</taxon>
        <taxon>Arthropoda</taxon>
        <taxon>Hexapoda</taxon>
        <taxon>Insecta</taxon>
        <taxon>Pterygota</taxon>
        <taxon>Neoptera</taxon>
        <taxon>Paraneoptera</taxon>
        <taxon>Thysanoptera</taxon>
        <taxon>Terebrantia</taxon>
        <taxon>Thripoidea</taxon>
        <taxon>Thripidae</taxon>
        <taxon>Megalurothrips</taxon>
    </lineage>
</organism>
<sequence length="87" mass="10118">MDTKIYQVRTFKYCFKDHRIAFPRIHLLSLYFSYEAGLESVQNFRMMMLVKVIMGRDRASAATAAVRYTTLNEVGFGQVLRVLTPFS</sequence>
<evidence type="ECO:0000313" key="2">
    <source>
        <dbReference type="Proteomes" id="UP001075354"/>
    </source>
</evidence>
<evidence type="ECO:0000313" key="1">
    <source>
        <dbReference type="EMBL" id="KAJ1528608.1"/>
    </source>
</evidence>
<comment type="caution">
    <text evidence="1">The sequence shown here is derived from an EMBL/GenBank/DDBJ whole genome shotgun (WGS) entry which is preliminary data.</text>
</comment>
<dbReference type="EMBL" id="JAPTSV010000004">
    <property type="protein sequence ID" value="KAJ1528608.1"/>
    <property type="molecule type" value="Genomic_DNA"/>
</dbReference>
<reference evidence="1" key="1">
    <citation type="submission" date="2022-12" db="EMBL/GenBank/DDBJ databases">
        <title>Chromosome-level genome assembly of the bean flower thrips Megalurothrips usitatus.</title>
        <authorList>
            <person name="Ma L."/>
            <person name="Liu Q."/>
            <person name="Li H."/>
            <person name="Cai W."/>
        </authorList>
    </citation>
    <scope>NUCLEOTIDE SEQUENCE</scope>
    <source>
        <strain evidence="1">Cailab_2022a</strain>
    </source>
</reference>
<keyword evidence="2" id="KW-1185">Reference proteome</keyword>
<accession>A0AAV7XU52</accession>
<protein>
    <submittedName>
        <fullName evidence="1">Uncharacterized protein</fullName>
    </submittedName>
</protein>